<name>W0GKC7_9MOLU</name>
<dbReference type="KEGG" id="smir:SMM_0130"/>
<proteinExistence type="predicted"/>
<sequence>MLLKQHSINKDSLFIVESSNNDIFNQMDNEQTDDNKLVDQLIKTLGSVLDKLINSGSQKILVANVVSLSKTPRFVNYQTAWIKKIVDNYNNQLNNLLKNKKSKYVHLFNLEKELNNYIELANKRGVDTKNAVVHKNLDRVSLLRSLSLFGTGEITMSYINNKSVKDLNNTFFLDDVHTTLWVQNLVGKDMHQFIKNW</sequence>
<dbReference type="eggNOG" id="COG3240">
    <property type="taxonomic scope" value="Bacteria"/>
</dbReference>
<dbReference type="Proteomes" id="UP000019260">
    <property type="component" value="Chromosome"/>
</dbReference>
<accession>W0GKC7</accession>
<evidence type="ECO:0000313" key="2">
    <source>
        <dbReference type="Proteomes" id="UP000019260"/>
    </source>
</evidence>
<dbReference type="AlphaFoldDB" id="W0GKC7"/>
<protein>
    <submittedName>
        <fullName evidence="1">Uncharacterized protein</fullName>
    </submittedName>
</protein>
<dbReference type="RefSeq" id="WP_025316959.1">
    <property type="nucleotide sequence ID" value="NZ_CP002082.1"/>
</dbReference>
<dbReference type="InterPro" id="IPR036514">
    <property type="entry name" value="SGNH_hydro_sf"/>
</dbReference>
<reference evidence="1 2" key="1">
    <citation type="submission" date="2013-09" db="EMBL/GenBank/DDBJ databases">
        <title>Complete genome sequence of Spiroplasma mirum suckling mouse cataract agent.</title>
        <authorList>
            <person name="Landry C.A."/>
            <person name="Bastian F.O."/>
            <person name="Thune R.L."/>
        </authorList>
    </citation>
    <scope>NUCLEOTIDE SEQUENCE [LARGE SCALE GENOMIC DNA]</scope>
    <source>
        <strain evidence="1 2">SMCA</strain>
    </source>
</reference>
<dbReference type="PATRIC" id="fig|838561.3.peg.153"/>
<dbReference type="HOGENOM" id="CLU_1383413_0_0_14"/>
<gene>
    <name evidence="1" type="ORF">P344_00790</name>
</gene>
<dbReference type="Gene3D" id="3.40.50.1110">
    <property type="entry name" value="SGNH hydrolase"/>
    <property type="match status" value="1"/>
</dbReference>
<evidence type="ECO:0000313" key="1">
    <source>
        <dbReference type="EMBL" id="AHI57531.1"/>
    </source>
</evidence>
<dbReference type="KEGG" id="smia:P344_00790"/>
<dbReference type="EMBL" id="CP006720">
    <property type="protein sequence ID" value="AHI57531.1"/>
    <property type="molecule type" value="Genomic_DNA"/>
</dbReference>
<keyword evidence="2" id="KW-1185">Reference proteome</keyword>
<organism evidence="1 2">
    <name type="scientific">Spiroplasma mirum ATCC 29335</name>
    <dbReference type="NCBI Taxonomy" id="838561"/>
    <lineage>
        <taxon>Bacteria</taxon>
        <taxon>Bacillati</taxon>
        <taxon>Mycoplasmatota</taxon>
        <taxon>Mollicutes</taxon>
        <taxon>Entomoplasmatales</taxon>
        <taxon>Spiroplasmataceae</taxon>
        <taxon>Spiroplasma</taxon>
    </lineage>
</organism>